<dbReference type="AlphaFoldDB" id="A0A6A7N2C3"/>
<dbReference type="Proteomes" id="UP000440498">
    <property type="component" value="Unassembled WGS sequence"/>
</dbReference>
<protein>
    <recommendedName>
        <fullName evidence="2">PepSY domain-containing protein</fullName>
    </recommendedName>
</protein>
<evidence type="ECO:0000313" key="3">
    <source>
        <dbReference type="EMBL" id="MQA39142.1"/>
    </source>
</evidence>
<keyword evidence="4" id="KW-1185">Reference proteome</keyword>
<reference evidence="3 4" key="1">
    <citation type="submission" date="2019-10" db="EMBL/GenBank/DDBJ databases">
        <title>Two novel species isolated from a subtropical stream in China.</title>
        <authorList>
            <person name="Lu H."/>
        </authorList>
    </citation>
    <scope>NUCLEOTIDE SEQUENCE [LARGE SCALE GENOMIC DNA]</scope>
    <source>
        <strain evidence="3 4">FT29W</strain>
    </source>
</reference>
<organism evidence="3 4">
    <name type="scientific">Rugamonas aquatica</name>
    <dbReference type="NCBI Taxonomy" id="2743357"/>
    <lineage>
        <taxon>Bacteria</taxon>
        <taxon>Pseudomonadati</taxon>
        <taxon>Pseudomonadota</taxon>
        <taxon>Betaproteobacteria</taxon>
        <taxon>Burkholderiales</taxon>
        <taxon>Oxalobacteraceae</taxon>
        <taxon>Telluria group</taxon>
        <taxon>Rugamonas</taxon>
    </lineage>
</organism>
<evidence type="ECO:0000259" key="2">
    <source>
        <dbReference type="Pfam" id="PF03413"/>
    </source>
</evidence>
<feature type="transmembrane region" description="Helical" evidence="1">
    <location>
        <begin position="159"/>
        <end position="180"/>
    </location>
</feature>
<gene>
    <name evidence="3" type="ORF">GEV02_13375</name>
</gene>
<feature type="transmembrane region" description="Helical" evidence="1">
    <location>
        <begin position="206"/>
        <end position="226"/>
    </location>
</feature>
<dbReference type="PANTHER" id="PTHR34219">
    <property type="entry name" value="IRON-REGULATED INNER MEMBRANE PROTEIN-RELATED"/>
    <property type="match status" value="1"/>
</dbReference>
<dbReference type="EMBL" id="WHUG01000004">
    <property type="protein sequence ID" value="MQA39142.1"/>
    <property type="molecule type" value="Genomic_DNA"/>
</dbReference>
<evidence type="ECO:0000313" key="4">
    <source>
        <dbReference type="Proteomes" id="UP000440498"/>
    </source>
</evidence>
<accession>A0A6A7N2C3</accession>
<dbReference type="Pfam" id="PF03929">
    <property type="entry name" value="PepSY_TM"/>
    <property type="match status" value="1"/>
</dbReference>
<keyword evidence="1" id="KW-0812">Transmembrane</keyword>
<dbReference type="InterPro" id="IPR005625">
    <property type="entry name" value="PepSY-ass_TM"/>
</dbReference>
<evidence type="ECO:0000256" key="1">
    <source>
        <dbReference type="SAM" id="Phobius"/>
    </source>
</evidence>
<dbReference type="InterPro" id="IPR025711">
    <property type="entry name" value="PepSY"/>
</dbReference>
<name>A0A6A7N2C3_9BURK</name>
<sequence>MPATEPARKRRDMRIWWRSAHRWLAYVFGAFFVVQGLSGSLLVLSDPLDDWLNPELTVPAARRVPLVDMADALERQHPGAAGIGVTQIDDAGRLTTGFWPTPDPLIPSERRYWLARLHPGTGEALVVTPYGAWSLDRRDLIGLLYALHTSLTLGAVGKLLQIVTAACLLVLLAAGAITAVNRWRAVRGKAAAAIVDTAPARWHRRIGSVAALALAILLASGLALQFETVLDPAFGYRSQPAASGQRLSLRQAWTVAHRRYGDAETRLIMAPFTKGGVFRVDMVPRSGPQRGEKVEVFVDAYSGRVMKERRASEREGVQQALGVLEALHGGKALGVSGQALALLTGLLPMLLLTTGLVMRRRRGK</sequence>
<keyword evidence="1" id="KW-1133">Transmembrane helix</keyword>
<feature type="domain" description="PepSY" evidence="2">
    <location>
        <begin position="247"/>
        <end position="308"/>
    </location>
</feature>
<dbReference type="RefSeq" id="WP_152838421.1">
    <property type="nucleotide sequence ID" value="NZ_WHUG01000004.1"/>
</dbReference>
<proteinExistence type="predicted"/>
<feature type="transmembrane region" description="Helical" evidence="1">
    <location>
        <begin position="23"/>
        <end position="44"/>
    </location>
</feature>
<feature type="transmembrane region" description="Helical" evidence="1">
    <location>
        <begin position="339"/>
        <end position="358"/>
    </location>
</feature>
<comment type="caution">
    <text evidence="3">The sequence shown here is derived from an EMBL/GenBank/DDBJ whole genome shotgun (WGS) entry which is preliminary data.</text>
</comment>
<keyword evidence="1" id="KW-0472">Membrane</keyword>
<dbReference type="Pfam" id="PF03413">
    <property type="entry name" value="PepSY"/>
    <property type="match status" value="1"/>
</dbReference>